<dbReference type="GeneID" id="108674946"/>
<gene>
    <name evidence="3" type="primary">LOC108674946</name>
</gene>
<evidence type="ECO:0000259" key="1">
    <source>
        <dbReference type="Pfam" id="PF24520"/>
    </source>
</evidence>
<dbReference type="Pfam" id="PF24520">
    <property type="entry name" value="ARM_KNTC1_1st"/>
    <property type="match status" value="1"/>
</dbReference>
<reference evidence="3" key="1">
    <citation type="submission" date="2025-08" db="UniProtKB">
        <authorList>
            <consortium name="RefSeq"/>
        </authorList>
    </citation>
    <scope>IDENTIFICATION</scope>
</reference>
<dbReference type="GO" id="GO:1990423">
    <property type="term" value="C:RZZ complex"/>
    <property type="evidence" value="ECO:0007669"/>
    <property type="project" value="TreeGrafter"/>
</dbReference>
<dbReference type="AlphaFoldDB" id="A0A979FV16"/>
<dbReference type="GO" id="GO:0031267">
    <property type="term" value="F:small GTPase binding"/>
    <property type="evidence" value="ECO:0007669"/>
    <property type="project" value="TreeGrafter"/>
</dbReference>
<dbReference type="GO" id="GO:0007094">
    <property type="term" value="P:mitotic spindle assembly checkpoint signaling"/>
    <property type="evidence" value="ECO:0007669"/>
    <property type="project" value="TreeGrafter"/>
</dbReference>
<dbReference type="OrthoDB" id="343783at2759"/>
<dbReference type="RefSeq" id="XP_047741083.1">
    <property type="nucleotide sequence ID" value="XM_047885127.1"/>
</dbReference>
<dbReference type="Proteomes" id="UP000694843">
    <property type="component" value="Unplaced"/>
</dbReference>
<keyword evidence="2" id="KW-1185">Reference proteome</keyword>
<accession>A0A979FV16</accession>
<sequence>MTGLYRTCCPPAPAAGRVVDAVVLPRTDYTKDPQLLLLLEDTSSSDSWILRIVTLPGLESEYELRVGGGSALVPLAGGVEAMVFLEPDTDARAIKIKTIIDGVPEARLRKLISKQKFDEALKFARLFKLDASLVAKGKAFYLLQQLKPYRLPSANSTAFMDTSYDSVLDELLGVLDGIQDVGFVGRACVGAMLPTVALTDALLAYAARRLANPAAQEEAALREQVGRLQQRMGTFLQLQPADADVAVWAAFSAADPLQLCTEHLAAGELSMWGCIWRRHQHELAINTTLFLRASCPCGAAYGGATSTS</sequence>
<proteinExistence type="predicted"/>
<protein>
    <submittedName>
        <fullName evidence="3">Uncharacterized protein LOC108674946</fullName>
    </submittedName>
</protein>
<dbReference type="GO" id="GO:0005737">
    <property type="term" value="C:cytoplasm"/>
    <property type="evidence" value="ECO:0007669"/>
    <property type="project" value="TreeGrafter"/>
</dbReference>
<dbReference type="GO" id="GO:1903394">
    <property type="term" value="P:protein localization to kinetochore involved in kinetochore assembly"/>
    <property type="evidence" value="ECO:0007669"/>
    <property type="project" value="TreeGrafter"/>
</dbReference>
<dbReference type="InterPro" id="IPR055403">
    <property type="entry name" value="ARM_KNTC1_1st"/>
</dbReference>
<dbReference type="InterPro" id="IPR052802">
    <property type="entry name" value="KNTC1"/>
</dbReference>
<feature type="domain" description="KNTC1 first ARM-repeats" evidence="1">
    <location>
        <begin position="110"/>
        <end position="284"/>
    </location>
</feature>
<dbReference type="GO" id="GO:0000070">
    <property type="term" value="P:mitotic sister chromatid segregation"/>
    <property type="evidence" value="ECO:0007669"/>
    <property type="project" value="TreeGrafter"/>
</dbReference>
<dbReference type="PANTHER" id="PTHR15688">
    <property type="entry name" value="KINETOCHORE-ASSOCIATED PROTEIN 1"/>
    <property type="match status" value="1"/>
</dbReference>
<organism evidence="2 3">
    <name type="scientific">Hyalella azteca</name>
    <name type="common">Amphipod</name>
    <dbReference type="NCBI Taxonomy" id="294128"/>
    <lineage>
        <taxon>Eukaryota</taxon>
        <taxon>Metazoa</taxon>
        <taxon>Ecdysozoa</taxon>
        <taxon>Arthropoda</taxon>
        <taxon>Crustacea</taxon>
        <taxon>Multicrustacea</taxon>
        <taxon>Malacostraca</taxon>
        <taxon>Eumalacostraca</taxon>
        <taxon>Peracarida</taxon>
        <taxon>Amphipoda</taxon>
        <taxon>Senticaudata</taxon>
        <taxon>Talitrida</taxon>
        <taxon>Talitroidea</taxon>
        <taxon>Hyalellidae</taxon>
        <taxon>Hyalella</taxon>
    </lineage>
</organism>
<name>A0A979FV16_HYAAZ</name>
<dbReference type="PANTHER" id="PTHR15688:SF1">
    <property type="entry name" value="KINETOCHORE-ASSOCIATED PROTEIN 1"/>
    <property type="match status" value="1"/>
</dbReference>
<dbReference type="KEGG" id="hazt:108674946"/>
<evidence type="ECO:0000313" key="2">
    <source>
        <dbReference type="Proteomes" id="UP000694843"/>
    </source>
</evidence>
<evidence type="ECO:0000313" key="3">
    <source>
        <dbReference type="RefSeq" id="XP_047741083.1"/>
    </source>
</evidence>
<dbReference type="GO" id="GO:0005828">
    <property type="term" value="C:kinetochore microtubule"/>
    <property type="evidence" value="ECO:0007669"/>
    <property type="project" value="TreeGrafter"/>
</dbReference>